<dbReference type="EMBL" id="QPJC01000007">
    <property type="protein sequence ID" value="RCW43120.1"/>
    <property type="molecule type" value="Genomic_DNA"/>
</dbReference>
<keyword evidence="1" id="KW-0472">Membrane</keyword>
<keyword evidence="1" id="KW-0812">Transmembrane</keyword>
<reference evidence="2 3" key="1">
    <citation type="submission" date="2018-07" db="EMBL/GenBank/DDBJ databases">
        <title>Genomic Encyclopedia of Type Strains, Phase III (KMG-III): the genomes of soil and plant-associated and newly described type strains.</title>
        <authorList>
            <person name="Whitman W."/>
        </authorList>
    </citation>
    <scope>NUCLEOTIDE SEQUENCE [LARGE SCALE GENOMIC DNA]</scope>
    <source>
        <strain evidence="2 3">CECT 8575</strain>
    </source>
</reference>
<feature type="transmembrane region" description="Helical" evidence="1">
    <location>
        <begin position="246"/>
        <end position="267"/>
    </location>
</feature>
<dbReference type="AlphaFoldDB" id="A0A368VNM4"/>
<dbReference type="OrthoDB" id="3692183at2"/>
<evidence type="ECO:0000313" key="3">
    <source>
        <dbReference type="Proteomes" id="UP000253495"/>
    </source>
</evidence>
<feature type="transmembrane region" description="Helical" evidence="1">
    <location>
        <begin position="12"/>
        <end position="32"/>
    </location>
</feature>
<name>A0A368VNM4_9ACTN</name>
<evidence type="ECO:0000313" key="2">
    <source>
        <dbReference type="EMBL" id="RCW43120.1"/>
    </source>
</evidence>
<comment type="caution">
    <text evidence="2">The sequence shown here is derived from an EMBL/GenBank/DDBJ whole genome shotgun (WGS) entry which is preliminary data.</text>
</comment>
<proteinExistence type="predicted"/>
<accession>A0A368VNM4</accession>
<feature type="transmembrane region" description="Helical" evidence="1">
    <location>
        <begin position="273"/>
        <end position="294"/>
    </location>
</feature>
<dbReference type="RefSeq" id="WP_141921312.1">
    <property type="nucleotide sequence ID" value="NZ_QPJC01000007.1"/>
</dbReference>
<protein>
    <submittedName>
        <fullName evidence="2">Uncharacterized protein</fullName>
    </submittedName>
</protein>
<sequence>MREEIADSVALWILLPSLLFSFLVVGAHLWGVPRSIRNRRRKRQLLQLEKAQVEDRYRWGDFHIDWVHYRELSKSEIIDVLGKLGWAFRGEDLQDRGWFLCFVRSPAEAPGQVREASSGQRLTDELKTAEPDVRGQYRLDTSQYGDLSRADIRAAAEAVGWAITGTDPASAGNMLLLSRPGDVVLDNDDGSFVQGATPTELRQDPVVAARAEEIKRDNGTDPLSPTQLNWARERHKYWAKRFNRQVALAFFYGIFGTIILFGTLGSFEPGDGSRFYVMLAIAVVMLSLLGVAMFRAVLVRRKRRAEIGDFLDAYGELNTLAENDERHSRHQ</sequence>
<keyword evidence="3" id="KW-1185">Reference proteome</keyword>
<organism evidence="2 3">
    <name type="scientific">Halopolyspora algeriensis</name>
    <dbReference type="NCBI Taxonomy" id="1500506"/>
    <lineage>
        <taxon>Bacteria</taxon>
        <taxon>Bacillati</taxon>
        <taxon>Actinomycetota</taxon>
        <taxon>Actinomycetes</taxon>
        <taxon>Actinomycetes incertae sedis</taxon>
        <taxon>Halopolyspora</taxon>
    </lineage>
</organism>
<keyword evidence="1" id="KW-1133">Transmembrane helix</keyword>
<evidence type="ECO:0000256" key="1">
    <source>
        <dbReference type="SAM" id="Phobius"/>
    </source>
</evidence>
<gene>
    <name evidence="2" type="ORF">DFQ14_1077</name>
</gene>
<dbReference type="Proteomes" id="UP000253495">
    <property type="component" value="Unassembled WGS sequence"/>
</dbReference>